<organism evidence="3 4">
    <name type="scientific">Phaedon cochleariae</name>
    <name type="common">Mustard beetle</name>
    <dbReference type="NCBI Taxonomy" id="80249"/>
    <lineage>
        <taxon>Eukaryota</taxon>
        <taxon>Metazoa</taxon>
        <taxon>Ecdysozoa</taxon>
        <taxon>Arthropoda</taxon>
        <taxon>Hexapoda</taxon>
        <taxon>Insecta</taxon>
        <taxon>Pterygota</taxon>
        <taxon>Neoptera</taxon>
        <taxon>Endopterygota</taxon>
        <taxon>Coleoptera</taxon>
        <taxon>Polyphaga</taxon>
        <taxon>Cucujiformia</taxon>
        <taxon>Chrysomeloidea</taxon>
        <taxon>Chrysomelidae</taxon>
        <taxon>Chrysomelinae</taxon>
        <taxon>Chrysomelini</taxon>
        <taxon>Phaedon</taxon>
    </lineage>
</organism>
<name>A0A9P0DDW6_PHACE</name>
<feature type="transmembrane region" description="Helical" evidence="2">
    <location>
        <begin position="16"/>
        <end position="36"/>
    </location>
</feature>
<dbReference type="Proteomes" id="UP001153737">
    <property type="component" value="Chromosome 10"/>
</dbReference>
<proteinExistence type="predicted"/>
<reference evidence="3" key="2">
    <citation type="submission" date="2022-10" db="EMBL/GenBank/DDBJ databases">
        <authorList>
            <consortium name="ENA_rothamsted_submissions"/>
            <consortium name="culmorum"/>
            <person name="King R."/>
        </authorList>
    </citation>
    <scope>NUCLEOTIDE SEQUENCE</scope>
</reference>
<protein>
    <submittedName>
        <fullName evidence="3">Uncharacterized protein</fullName>
    </submittedName>
</protein>
<dbReference type="InterPro" id="IPR036846">
    <property type="entry name" value="GM2-AP_sf"/>
</dbReference>
<evidence type="ECO:0000256" key="1">
    <source>
        <dbReference type="ARBA" id="ARBA00022729"/>
    </source>
</evidence>
<keyword evidence="2" id="KW-0472">Membrane</keyword>
<sequence length="198" mass="23013">MCCKCPPFPIPQPGTVYLILNIIIISYFYVSEGLYVTGPSNIEIISIDSCHQFGDSGGLRLHLFVDRLRQSISGNISLEFEFDERVKFNLRERRNAKYPKHPVRTYIHSKSLCKIVDNYMHEDYPTEEDVQESNSICPINNGTYVIEDASARFIIMNFPLEMLGHRTYQMELIRDGELLVCREVEMKIQVEHFTKLLI</sequence>
<dbReference type="Gene3D" id="2.70.220.10">
    <property type="entry name" value="Ganglioside GM2 activator"/>
    <property type="match status" value="1"/>
</dbReference>
<evidence type="ECO:0000313" key="4">
    <source>
        <dbReference type="Proteomes" id="UP001153737"/>
    </source>
</evidence>
<keyword evidence="2" id="KW-0812">Transmembrane</keyword>
<dbReference type="EMBL" id="OU896716">
    <property type="protein sequence ID" value="CAH1117472.1"/>
    <property type="molecule type" value="Genomic_DNA"/>
</dbReference>
<reference evidence="3" key="1">
    <citation type="submission" date="2022-01" db="EMBL/GenBank/DDBJ databases">
        <authorList>
            <person name="King R."/>
        </authorList>
    </citation>
    <scope>NUCLEOTIDE SEQUENCE</scope>
</reference>
<gene>
    <name evidence="3" type="ORF">PHAECO_LOCUS2021</name>
</gene>
<evidence type="ECO:0000313" key="3">
    <source>
        <dbReference type="EMBL" id="CAH1117472.1"/>
    </source>
</evidence>
<accession>A0A9P0DDW6</accession>
<evidence type="ECO:0000256" key="2">
    <source>
        <dbReference type="SAM" id="Phobius"/>
    </source>
</evidence>
<keyword evidence="4" id="KW-1185">Reference proteome</keyword>
<keyword evidence="2" id="KW-1133">Transmembrane helix</keyword>
<keyword evidence="1" id="KW-0732">Signal</keyword>
<dbReference type="OrthoDB" id="6715045at2759"/>
<dbReference type="AlphaFoldDB" id="A0A9P0DDW6"/>